<keyword evidence="2" id="KW-1185">Reference proteome</keyword>
<name>A0A392VKE3_9FABA</name>
<dbReference type="Proteomes" id="UP000265520">
    <property type="component" value="Unassembled WGS sequence"/>
</dbReference>
<organism evidence="1 2">
    <name type="scientific">Trifolium medium</name>
    <dbReference type="NCBI Taxonomy" id="97028"/>
    <lineage>
        <taxon>Eukaryota</taxon>
        <taxon>Viridiplantae</taxon>
        <taxon>Streptophyta</taxon>
        <taxon>Embryophyta</taxon>
        <taxon>Tracheophyta</taxon>
        <taxon>Spermatophyta</taxon>
        <taxon>Magnoliopsida</taxon>
        <taxon>eudicotyledons</taxon>
        <taxon>Gunneridae</taxon>
        <taxon>Pentapetalae</taxon>
        <taxon>rosids</taxon>
        <taxon>fabids</taxon>
        <taxon>Fabales</taxon>
        <taxon>Fabaceae</taxon>
        <taxon>Papilionoideae</taxon>
        <taxon>50 kb inversion clade</taxon>
        <taxon>NPAAA clade</taxon>
        <taxon>Hologalegina</taxon>
        <taxon>IRL clade</taxon>
        <taxon>Trifolieae</taxon>
        <taxon>Trifolium</taxon>
    </lineage>
</organism>
<comment type="caution">
    <text evidence="1">The sequence shown here is derived from an EMBL/GenBank/DDBJ whole genome shotgun (WGS) entry which is preliminary data.</text>
</comment>
<reference evidence="1 2" key="1">
    <citation type="journal article" date="2018" name="Front. Plant Sci.">
        <title>Red Clover (Trifolium pratense) and Zigzag Clover (T. medium) - A Picture of Genomic Similarities and Differences.</title>
        <authorList>
            <person name="Dluhosova J."/>
            <person name="Istvanek J."/>
            <person name="Nedelnik J."/>
            <person name="Repkova J."/>
        </authorList>
    </citation>
    <scope>NUCLEOTIDE SEQUENCE [LARGE SCALE GENOMIC DNA]</scope>
    <source>
        <strain evidence="2">cv. 10/8</strain>
        <tissue evidence="1">Leaf</tissue>
    </source>
</reference>
<dbReference type="EMBL" id="LXQA011204028">
    <property type="protein sequence ID" value="MCI88854.1"/>
    <property type="molecule type" value="Genomic_DNA"/>
</dbReference>
<evidence type="ECO:0000313" key="2">
    <source>
        <dbReference type="Proteomes" id="UP000265520"/>
    </source>
</evidence>
<dbReference type="AlphaFoldDB" id="A0A392VKE3"/>
<protein>
    <submittedName>
        <fullName evidence="1">Uncharacterized protein</fullName>
    </submittedName>
</protein>
<accession>A0A392VKE3</accession>
<evidence type="ECO:0000313" key="1">
    <source>
        <dbReference type="EMBL" id="MCI88854.1"/>
    </source>
</evidence>
<sequence length="35" mass="3820">MPGSMRTRRTSKFAMSARMRSGMLAFADPPGSSSR</sequence>
<proteinExistence type="predicted"/>